<accession>A0A381RT20</accession>
<sequence length="34" mass="3391">MTVLGAADGAPMTGGGGYQDYADQEENDECPVGA</sequence>
<protein>
    <submittedName>
        <fullName evidence="2">Uncharacterized protein</fullName>
    </submittedName>
</protein>
<feature type="region of interest" description="Disordered" evidence="1">
    <location>
        <begin position="1"/>
        <end position="34"/>
    </location>
</feature>
<dbReference type="EMBL" id="UINC01002207">
    <property type="protein sequence ID" value="SUZ94138.1"/>
    <property type="molecule type" value="Genomic_DNA"/>
</dbReference>
<name>A0A381RT20_9ZZZZ</name>
<gene>
    <name evidence="2" type="ORF">METZ01_LOCUS46992</name>
</gene>
<reference evidence="2" key="1">
    <citation type="submission" date="2018-05" db="EMBL/GenBank/DDBJ databases">
        <authorList>
            <person name="Lanie J.A."/>
            <person name="Ng W.-L."/>
            <person name="Kazmierczak K.M."/>
            <person name="Andrzejewski T.M."/>
            <person name="Davidsen T.M."/>
            <person name="Wayne K.J."/>
            <person name="Tettelin H."/>
            <person name="Glass J.I."/>
            <person name="Rusch D."/>
            <person name="Podicherti R."/>
            <person name="Tsui H.-C.T."/>
            <person name="Winkler M.E."/>
        </authorList>
    </citation>
    <scope>NUCLEOTIDE SEQUENCE</scope>
</reference>
<proteinExistence type="predicted"/>
<evidence type="ECO:0000256" key="1">
    <source>
        <dbReference type="SAM" id="MobiDB-lite"/>
    </source>
</evidence>
<organism evidence="2">
    <name type="scientific">marine metagenome</name>
    <dbReference type="NCBI Taxonomy" id="408172"/>
    <lineage>
        <taxon>unclassified sequences</taxon>
        <taxon>metagenomes</taxon>
        <taxon>ecological metagenomes</taxon>
    </lineage>
</organism>
<evidence type="ECO:0000313" key="2">
    <source>
        <dbReference type="EMBL" id="SUZ94138.1"/>
    </source>
</evidence>
<dbReference type="AlphaFoldDB" id="A0A381RT20"/>
<feature type="compositionally biased region" description="Acidic residues" evidence="1">
    <location>
        <begin position="22"/>
        <end position="34"/>
    </location>
</feature>